<sequence>MRSITRRALVLTHESAGHWFRRSLPPHVFVETADTADEDAEAARRWRLNGGDWRGFLSAYCAGFMAITLFIA</sequence>
<dbReference type="EMBL" id="LYMM01000033">
    <property type="protein sequence ID" value="PNU04574.1"/>
    <property type="molecule type" value="Genomic_DNA"/>
</dbReference>
<dbReference type="RefSeq" id="WP_103096113.1">
    <property type="nucleotide sequence ID" value="NZ_LYMM01000033.1"/>
</dbReference>
<feature type="transmembrane region" description="Helical" evidence="1">
    <location>
        <begin position="53"/>
        <end position="71"/>
    </location>
</feature>
<keyword evidence="1" id="KW-1133">Transmembrane helix</keyword>
<dbReference type="AlphaFoldDB" id="A0A2K2G0Q4"/>
<dbReference type="Proteomes" id="UP000236327">
    <property type="component" value="Unassembled WGS sequence"/>
</dbReference>
<dbReference type="OrthoDB" id="7428630at2"/>
<evidence type="ECO:0000313" key="3">
    <source>
        <dbReference type="Proteomes" id="UP000236327"/>
    </source>
</evidence>
<keyword evidence="1" id="KW-0812">Transmembrane</keyword>
<organism evidence="2 3">
    <name type="scientific">Novosphingobium guangzhouense</name>
    <dbReference type="NCBI Taxonomy" id="1850347"/>
    <lineage>
        <taxon>Bacteria</taxon>
        <taxon>Pseudomonadati</taxon>
        <taxon>Pseudomonadota</taxon>
        <taxon>Alphaproteobacteria</taxon>
        <taxon>Sphingomonadales</taxon>
        <taxon>Sphingomonadaceae</taxon>
        <taxon>Novosphingobium</taxon>
    </lineage>
</organism>
<comment type="caution">
    <text evidence="2">The sequence shown here is derived from an EMBL/GenBank/DDBJ whole genome shotgun (WGS) entry which is preliminary data.</text>
</comment>
<evidence type="ECO:0000256" key="1">
    <source>
        <dbReference type="SAM" id="Phobius"/>
    </source>
</evidence>
<proteinExistence type="predicted"/>
<evidence type="ECO:0000313" key="2">
    <source>
        <dbReference type="EMBL" id="PNU04574.1"/>
    </source>
</evidence>
<reference evidence="2 3" key="1">
    <citation type="submission" date="2016-05" db="EMBL/GenBank/DDBJ databases">
        <title>Complete genome sequence of Novosphingobium guangzhouense SA925(T).</title>
        <authorList>
            <person name="Sha S."/>
        </authorList>
    </citation>
    <scope>NUCLEOTIDE SEQUENCE [LARGE SCALE GENOMIC DNA]</scope>
    <source>
        <strain evidence="2 3">SA925</strain>
    </source>
</reference>
<keyword evidence="3" id="KW-1185">Reference proteome</keyword>
<protein>
    <submittedName>
        <fullName evidence="2">Uncharacterized protein</fullName>
    </submittedName>
</protein>
<gene>
    <name evidence="2" type="ORF">A8V01_19370</name>
</gene>
<name>A0A2K2G0Q4_9SPHN</name>
<keyword evidence="1" id="KW-0472">Membrane</keyword>
<accession>A0A2K2G0Q4</accession>